<evidence type="ECO:0000256" key="6">
    <source>
        <dbReference type="ARBA" id="ARBA00022989"/>
    </source>
</evidence>
<reference evidence="9 10" key="1">
    <citation type="submission" date="2017-05" db="EMBL/GenBank/DDBJ databases">
        <title>Vagococcus spp. assemblies.</title>
        <authorList>
            <person name="Gulvik C.A."/>
        </authorList>
    </citation>
    <scope>NUCLEOTIDE SEQUENCE [LARGE SCALE GENOMIC DNA]</scope>
    <source>
        <strain evidence="9 10">CCUG 41755</strain>
    </source>
</reference>
<evidence type="ECO:0000256" key="4">
    <source>
        <dbReference type="ARBA" id="ARBA00022475"/>
    </source>
</evidence>
<gene>
    <name evidence="9" type="ORF">CBF31_04505</name>
</gene>
<feature type="transmembrane region" description="Helical" evidence="8">
    <location>
        <begin position="95"/>
        <end position="115"/>
    </location>
</feature>
<keyword evidence="3" id="KW-0813">Transport</keyword>
<evidence type="ECO:0000313" key="10">
    <source>
        <dbReference type="Proteomes" id="UP000287101"/>
    </source>
</evidence>
<feature type="transmembrane region" description="Helical" evidence="8">
    <location>
        <begin position="121"/>
        <end position="144"/>
    </location>
</feature>
<name>A0A430A9D1_9ENTE</name>
<dbReference type="PANTHER" id="PTHR30472">
    <property type="entry name" value="FERRIC ENTEROBACTIN TRANSPORT SYSTEM PERMEASE PROTEIN"/>
    <property type="match status" value="1"/>
</dbReference>
<feature type="transmembrane region" description="Helical" evidence="8">
    <location>
        <begin position="198"/>
        <end position="218"/>
    </location>
</feature>
<keyword evidence="6 8" id="KW-1133">Transmembrane helix</keyword>
<dbReference type="GO" id="GO:0033214">
    <property type="term" value="P:siderophore-iron import into cell"/>
    <property type="evidence" value="ECO:0007669"/>
    <property type="project" value="TreeGrafter"/>
</dbReference>
<comment type="similarity">
    <text evidence="2">Belongs to the binding-protein-dependent transport system permease family. FecCD subfamily.</text>
</comment>
<organism evidence="9 10">
    <name type="scientific">Vagococcus fessus</name>
    <dbReference type="NCBI Taxonomy" id="120370"/>
    <lineage>
        <taxon>Bacteria</taxon>
        <taxon>Bacillati</taxon>
        <taxon>Bacillota</taxon>
        <taxon>Bacilli</taxon>
        <taxon>Lactobacillales</taxon>
        <taxon>Enterococcaceae</taxon>
        <taxon>Vagococcus</taxon>
    </lineage>
</organism>
<dbReference type="PANTHER" id="PTHR30472:SF25">
    <property type="entry name" value="ABC TRANSPORTER PERMEASE PROTEIN MJ0876-RELATED"/>
    <property type="match status" value="1"/>
</dbReference>
<dbReference type="Gene3D" id="1.10.3470.10">
    <property type="entry name" value="ABC transporter involved in vitamin B12 uptake, BtuC"/>
    <property type="match status" value="1"/>
</dbReference>
<evidence type="ECO:0000256" key="7">
    <source>
        <dbReference type="ARBA" id="ARBA00023136"/>
    </source>
</evidence>
<dbReference type="Proteomes" id="UP000287101">
    <property type="component" value="Unassembled WGS sequence"/>
</dbReference>
<feature type="transmembrane region" description="Helical" evidence="8">
    <location>
        <begin position="288"/>
        <end position="311"/>
    </location>
</feature>
<accession>A0A430A9D1</accession>
<dbReference type="InterPro" id="IPR037294">
    <property type="entry name" value="ABC_BtuC-like"/>
</dbReference>
<keyword evidence="10" id="KW-1185">Reference proteome</keyword>
<dbReference type="SUPFAM" id="SSF81345">
    <property type="entry name" value="ABC transporter involved in vitamin B12 uptake, BtuC"/>
    <property type="match status" value="1"/>
</dbReference>
<evidence type="ECO:0000256" key="2">
    <source>
        <dbReference type="ARBA" id="ARBA00007935"/>
    </source>
</evidence>
<evidence type="ECO:0000313" key="9">
    <source>
        <dbReference type="EMBL" id="RSU03698.1"/>
    </source>
</evidence>
<dbReference type="EMBL" id="NGJY01000002">
    <property type="protein sequence ID" value="RSU03698.1"/>
    <property type="molecule type" value="Genomic_DNA"/>
</dbReference>
<evidence type="ECO:0000256" key="1">
    <source>
        <dbReference type="ARBA" id="ARBA00004651"/>
    </source>
</evidence>
<feature type="transmembrane region" description="Helical" evidence="8">
    <location>
        <begin position="66"/>
        <end position="83"/>
    </location>
</feature>
<feature type="transmembrane region" description="Helical" evidence="8">
    <location>
        <begin position="246"/>
        <end position="276"/>
    </location>
</feature>
<keyword evidence="4" id="KW-1003">Cell membrane</keyword>
<protein>
    <submittedName>
        <fullName evidence="9">ABC transporter</fullName>
    </submittedName>
</protein>
<feature type="transmembrane region" description="Helical" evidence="8">
    <location>
        <begin position="318"/>
        <end position="335"/>
    </location>
</feature>
<comment type="caution">
    <text evidence="9">The sequence shown here is derived from an EMBL/GenBank/DDBJ whole genome shotgun (WGS) entry which is preliminary data.</text>
</comment>
<keyword evidence="7 8" id="KW-0472">Membrane</keyword>
<dbReference type="FunFam" id="1.10.3470.10:FF:000001">
    <property type="entry name" value="Vitamin B12 ABC transporter permease BtuC"/>
    <property type="match status" value="1"/>
</dbReference>
<dbReference type="GO" id="GO:0022857">
    <property type="term" value="F:transmembrane transporter activity"/>
    <property type="evidence" value="ECO:0007669"/>
    <property type="project" value="InterPro"/>
</dbReference>
<dbReference type="CDD" id="cd06550">
    <property type="entry name" value="TM_ABC_iron-siderophores_like"/>
    <property type="match status" value="1"/>
</dbReference>
<comment type="subcellular location">
    <subcellularLocation>
        <location evidence="1">Cell membrane</location>
        <topology evidence="1">Multi-pass membrane protein</topology>
    </subcellularLocation>
</comment>
<dbReference type="InterPro" id="IPR000522">
    <property type="entry name" value="ABC_transptr_permease_BtuC"/>
</dbReference>
<dbReference type="OrthoDB" id="9811721at2"/>
<dbReference type="GO" id="GO:0005886">
    <property type="term" value="C:plasma membrane"/>
    <property type="evidence" value="ECO:0007669"/>
    <property type="project" value="UniProtKB-SubCell"/>
</dbReference>
<evidence type="ECO:0000256" key="8">
    <source>
        <dbReference type="SAM" id="Phobius"/>
    </source>
</evidence>
<keyword evidence="5 8" id="KW-0812">Transmembrane</keyword>
<dbReference type="Pfam" id="PF01032">
    <property type="entry name" value="FecCD"/>
    <property type="match status" value="1"/>
</dbReference>
<proteinExistence type="inferred from homology"/>
<feature type="transmembrane region" description="Helical" evidence="8">
    <location>
        <begin position="156"/>
        <end position="178"/>
    </location>
</feature>
<dbReference type="AlphaFoldDB" id="A0A430A9D1"/>
<sequence length="344" mass="36469">MSLMILVIATLSMIIISIANGQATISFADVTAVLVKKLTFNQITFGSNSVSLADSNIIWYVRAPRVFLALFVGMGLSLAGVIMQAMVQNPLADPYILGISSGASLGATFSILIGFSSIPYLASAGISFGAFIGSILASLLVFTFSSIGGRMTSIKLILSGTIVSSLFGALTSLIVFLSNNAEGMKTVTFWSMGSLASATWENVTVLALVLISLIIFFLTQYRVLDVMLLGEEAATSLGINLRFYRFLYMGLSSILTGAVVAFSGMIGFVGLIIPHIVRGFCGSSHKKLVPLSIVSGGLFMIACDLISRLILSKSELPIGIITALIGAPIFIYMIVKKEYNFGGE</sequence>
<evidence type="ECO:0000256" key="5">
    <source>
        <dbReference type="ARBA" id="ARBA00022692"/>
    </source>
</evidence>
<evidence type="ECO:0000256" key="3">
    <source>
        <dbReference type="ARBA" id="ARBA00022448"/>
    </source>
</evidence>